<dbReference type="SUPFAM" id="SSF48371">
    <property type="entry name" value="ARM repeat"/>
    <property type="match status" value="1"/>
</dbReference>
<dbReference type="AlphaFoldDB" id="A0A8J8NVR7"/>
<dbReference type="InterPro" id="IPR016024">
    <property type="entry name" value="ARM-type_fold"/>
</dbReference>
<proteinExistence type="predicted"/>
<sequence>MNYYQQRPTNFNNQPFPGGPPRPYNNYDKGGASFTPQGNQMYQPKFPMHGPVGPLMGAYPMQAQVQNLQGAGLPKEGIPQQQFAPFFQQVQPLIHAAAQAAPFVPTTPVAAETKVAPVEIPSGQTPLVFGGPIPKTTTFILPNQVIQQNQPTVNPSAPAFQPTGINIASFNPSGPAFKPPVKKAAPIIMPVEDPFVVEMKKRSIKEEDQAKLKEALENLRKGDAPKLQIFKELKSLQICKANKPSESAYRPQQEKISENASMEKKLFPRGNKRPENKNLHSSARQPHQREQVQIFNLPHEESMKNSYLNHDPHQSAPLTGIPSILIEKEKLGKHVANVVKQKDAEEVKMIEKYKLDEYIEQKIRLIVKVIKPDNFDKKFDELREYIFGNIKHAGEIGYNAEVDKWDVDEYVDSMIVVVKSIFKKVQTKREFRIFYGELCERIIKLELQLQGLEPTVKNIKNSKFSANLVTNCHSSFEQFFTPYVKKMIERNENEELLKFQYRFYGNIEFVGELNKRCLIKQSSILQVYETILEIYNQWSA</sequence>
<evidence type="ECO:0000256" key="1">
    <source>
        <dbReference type="SAM" id="MobiDB-lite"/>
    </source>
</evidence>
<evidence type="ECO:0000313" key="2">
    <source>
        <dbReference type="EMBL" id="TNV82527.1"/>
    </source>
</evidence>
<keyword evidence="3" id="KW-1185">Reference proteome</keyword>
<protein>
    <submittedName>
        <fullName evidence="2">Uncharacterized protein</fullName>
    </submittedName>
</protein>
<evidence type="ECO:0000313" key="3">
    <source>
        <dbReference type="Proteomes" id="UP000785679"/>
    </source>
</evidence>
<feature type="compositionally biased region" description="Basic and acidic residues" evidence="1">
    <location>
        <begin position="252"/>
        <end position="278"/>
    </location>
</feature>
<dbReference type="Proteomes" id="UP000785679">
    <property type="component" value="Unassembled WGS sequence"/>
</dbReference>
<name>A0A8J8NVR7_HALGN</name>
<organism evidence="2 3">
    <name type="scientific">Halteria grandinella</name>
    <dbReference type="NCBI Taxonomy" id="5974"/>
    <lineage>
        <taxon>Eukaryota</taxon>
        <taxon>Sar</taxon>
        <taxon>Alveolata</taxon>
        <taxon>Ciliophora</taxon>
        <taxon>Intramacronucleata</taxon>
        <taxon>Spirotrichea</taxon>
        <taxon>Stichotrichia</taxon>
        <taxon>Sporadotrichida</taxon>
        <taxon>Halteriidae</taxon>
        <taxon>Halteria</taxon>
    </lineage>
</organism>
<comment type="caution">
    <text evidence="2">The sequence shown here is derived from an EMBL/GenBank/DDBJ whole genome shotgun (WGS) entry which is preliminary data.</text>
</comment>
<feature type="region of interest" description="Disordered" evidence="1">
    <location>
        <begin position="1"/>
        <end position="40"/>
    </location>
</feature>
<dbReference type="EMBL" id="RRYP01004850">
    <property type="protein sequence ID" value="TNV82527.1"/>
    <property type="molecule type" value="Genomic_DNA"/>
</dbReference>
<reference evidence="2" key="1">
    <citation type="submission" date="2019-06" db="EMBL/GenBank/DDBJ databases">
        <authorList>
            <person name="Zheng W."/>
        </authorList>
    </citation>
    <scope>NUCLEOTIDE SEQUENCE</scope>
    <source>
        <strain evidence="2">QDHG01</strain>
    </source>
</reference>
<accession>A0A8J8NVR7</accession>
<dbReference type="Gene3D" id="1.25.40.180">
    <property type="match status" value="1"/>
</dbReference>
<feature type="region of interest" description="Disordered" evidence="1">
    <location>
        <begin position="244"/>
        <end position="290"/>
    </location>
</feature>
<gene>
    <name evidence="2" type="ORF">FGO68_gene14828</name>
</gene>